<organism evidence="5 6">
    <name type="scientific">Paucilactobacillus hokkaidonensis</name>
    <dbReference type="NCBI Taxonomy" id="1193095"/>
    <lineage>
        <taxon>Bacteria</taxon>
        <taxon>Bacillati</taxon>
        <taxon>Bacillota</taxon>
        <taxon>Bacilli</taxon>
        <taxon>Lactobacillales</taxon>
        <taxon>Lactobacillaceae</taxon>
        <taxon>Paucilactobacillus</taxon>
    </lineage>
</organism>
<evidence type="ECO:0000256" key="3">
    <source>
        <dbReference type="ARBA" id="ARBA00023163"/>
    </source>
</evidence>
<comment type="caution">
    <text evidence="5">The sequence shown here is derived from an EMBL/GenBank/DDBJ whole genome shotgun (WGS) entry which is preliminary data.</text>
</comment>
<dbReference type="SUPFAM" id="SSF48008">
    <property type="entry name" value="GntR ligand-binding domain-like"/>
    <property type="match status" value="1"/>
</dbReference>
<sequence>MEATTMQNSASNLQTQAYQQIKNNILRANYEPGQKISEKDIEADVGIGRTPVREALIHLRHDGLIDVIPQSGTFISLIDLHAAVAARFVRENIESKVVMEASNRISDEDALDFTEIMQQQKQQIKQQNVAGFFDTDEAFHRKFYEITDKRIVWDWLQSVNIHLNRFRWLRLKVAQLDWNMLEDQHTAILNAVKNHDIDEAGFLASRHLHLMLEEQQTLLDTFPEYFKQNEK</sequence>
<dbReference type="InterPro" id="IPR036390">
    <property type="entry name" value="WH_DNA-bd_sf"/>
</dbReference>
<evidence type="ECO:0000259" key="4">
    <source>
        <dbReference type="PROSITE" id="PS50949"/>
    </source>
</evidence>
<gene>
    <name evidence="5" type="ORF">IV59_GL000736</name>
</gene>
<dbReference type="SUPFAM" id="SSF46785">
    <property type="entry name" value="Winged helix' DNA-binding domain"/>
    <property type="match status" value="1"/>
</dbReference>
<dbReference type="PANTHER" id="PTHR43537">
    <property type="entry name" value="TRANSCRIPTIONAL REGULATOR, GNTR FAMILY"/>
    <property type="match status" value="1"/>
</dbReference>
<dbReference type="CDD" id="cd07377">
    <property type="entry name" value="WHTH_GntR"/>
    <property type="match status" value="1"/>
</dbReference>
<dbReference type="PANTHER" id="PTHR43537:SF51">
    <property type="entry name" value="HTH-TYPE TRANSCRIPTIONAL REGULATOR LGOR-RELATED"/>
    <property type="match status" value="1"/>
</dbReference>
<proteinExistence type="predicted"/>
<name>A0ABR5Q3W0_9LACO</name>
<dbReference type="Gene3D" id="1.20.120.530">
    <property type="entry name" value="GntR ligand-binding domain-like"/>
    <property type="match status" value="1"/>
</dbReference>
<keyword evidence="6" id="KW-1185">Reference proteome</keyword>
<evidence type="ECO:0000256" key="2">
    <source>
        <dbReference type="ARBA" id="ARBA00023125"/>
    </source>
</evidence>
<protein>
    <submittedName>
        <fullName evidence="5">GntR family transcriptional regulator</fullName>
    </submittedName>
</protein>
<accession>A0ABR5Q3W0</accession>
<evidence type="ECO:0000313" key="5">
    <source>
        <dbReference type="EMBL" id="KRO09283.1"/>
    </source>
</evidence>
<evidence type="ECO:0000256" key="1">
    <source>
        <dbReference type="ARBA" id="ARBA00023015"/>
    </source>
</evidence>
<dbReference type="SMART" id="SM00345">
    <property type="entry name" value="HTH_GNTR"/>
    <property type="match status" value="1"/>
</dbReference>
<reference evidence="5 6" key="1">
    <citation type="journal article" date="2015" name="Genome Announc.">
        <title>Expanding the biotechnology potential of lactobacilli through comparative genomics of 213 strains and associated genera.</title>
        <authorList>
            <person name="Sun Z."/>
            <person name="Harris H.M."/>
            <person name="McCann A."/>
            <person name="Guo C."/>
            <person name="Argimon S."/>
            <person name="Zhang W."/>
            <person name="Yang X."/>
            <person name="Jeffery I.B."/>
            <person name="Cooney J.C."/>
            <person name="Kagawa T.F."/>
            <person name="Liu W."/>
            <person name="Song Y."/>
            <person name="Salvetti E."/>
            <person name="Wrobel A."/>
            <person name="Rasinkangas P."/>
            <person name="Parkhill J."/>
            <person name="Rea M.C."/>
            <person name="O'Sullivan O."/>
            <person name="Ritari J."/>
            <person name="Douillard F.P."/>
            <person name="Paul Ross R."/>
            <person name="Yang R."/>
            <person name="Briner A.E."/>
            <person name="Felis G.E."/>
            <person name="de Vos W.M."/>
            <person name="Barrangou R."/>
            <person name="Klaenhammer T.R."/>
            <person name="Caufield P.W."/>
            <person name="Cui Y."/>
            <person name="Zhang H."/>
            <person name="O'Toole P.W."/>
        </authorList>
    </citation>
    <scope>NUCLEOTIDE SEQUENCE [LARGE SCALE GENOMIC DNA]</scope>
    <source>
        <strain evidence="5 6">DSM 26202</strain>
    </source>
</reference>
<evidence type="ECO:0000313" key="6">
    <source>
        <dbReference type="Proteomes" id="UP000051884"/>
    </source>
</evidence>
<dbReference type="Pfam" id="PF07729">
    <property type="entry name" value="FCD"/>
    <property type="match status" value="1"/>
</dbReference>
<dbReference type="Pfam" id="PF00392">
    <property type="entry name" value="GntR"/>
    <property type="match status" value="1"/>
</dbReference>
<dbReference type="Proteomes" id="UP000051884">
    <property type="component" value="Unassembled WGS sequence"/>
</dbReference>
<dbReference type="InterPro" id="IPR011711">
    <property type="entry name" value="GntR_C"/>
</dbReference>
<keyword evidence="2" id="KW-0238">DNA-binding</keyword>
<dbReference type="EMBL" id="JQCH01000018">
    <property type="protein sequence ID" value="KRO09283.1"/>
    <property type="molecule type" value="Genomic_DNA"/>
</dbReference>
<keyword evidence="1" id="KW-0805">Transcription regulation</keyword>
<dbReference type="InterPro" id="IPR036388">
    <property type="entry name" value="WH-like_DNA-bd_sf"/>
</dbReference>
<dbReference type="Gene3D" id="1.10.10.10">
    <property type="entry name" value="Winged helix-like DNA-binding domain superfamily/Winged helix DNA-binding domain"/>
    <property type="match status" value="1"/>
</dbReference>
<dbReference type="InterPro" id="IPR008920">
    <property type="entry name" value="TF_FadR/GntR_C"/>
</dbReference>
<keyword evidence="3" id="KW-0804">Transcription</keyword>
<dbReference type="SMART" id="SM00895">
    <property type="entry name" value="FCD"/>
    <property type="match status" value="1"/>
</dbReference>
<dbReference type="PROSITE" id="PS50949">
    <property type="entry name" value="HTH_GNTR"/>
    <property type="match status" value="1"/>
</dbReference>
<dbReference type="InterPro" id="IPR000524">
    <property type="entry name" value="Tscrpt_reg_HTH_GntR"/>
</dbReference>
<feature type="domain" description="HTH gntR-type" evidence="4">
    <location>
        <begin position="11"/>
        <end position="78"/>
    </location>
</feature>